<accession>A0ABD5RXS9</accession>
<dbReference type="SUPFAM" id="SSF69255">
    <property type="entry name" value="gp5 N-terminal domain-like"/>
    <property type="match status" value="1"/>
</dbReference>
<evidence type="ECO:0000313" key="3">
    <source>
        <dbReference type="Proteomes" id="UP001596328"/>
    </source>
</evidence>
<dbReference type="Pfam" id="PF04717">
    <property type="entry name" value="Phage_base_V"/>
    <property type="match status" value="1"/>
</dbReference>
<evidence type="ECO:0000259" key="1">
    <source>
        <dbReference type="Pfam" id="PF04717"/>
    </source>
</evidence>
<evidence type="ECO:0000313" key="2">
    <source>
        <dbReference type="EMBL" id="MFC6724193.1"/>
    </source>
</evidence>
<protein>
    <submittedName>
        <fullName evidence="2">Phage baseplate assembly protein V</fullName>
    </submittedName>
</protein>
<feature type="domain" description="Gp5/Type VI secretion system Vgr protein OB-fold" evidence="1">
    <location>
        <begin position="20"/>
        <end position="93"/>
    </location>
</feature>
<proteinExistence type="predicted"/>
<keyword evidence="3" id="KW-1185">Reference proteome</keyword>
<reference evidence="2 3" key="1">
    <citation type="journal article" date="2019" name="Int. J. Syst. Evol. Microbiol.">
        <title>The Global Catalogue of Microorganisms (GCM) 10K type strain sequencing project: providing services to taxonomists for standard genome sequencing and annotation.</title>
        <authorList>
            <consortium name="The Broad Institute Genomics Platform"/>
            <consortium name="The Broad Institute Genome Sequencing Center for Infectious Disease"/>
            <person name="Wu L."/>
            <person name="Ma J."/>
        </authorList>
    </citation>
    <scope>NUCLEOTIDE SEQUENCE [LARGE SCALE GENOMIC DNA]</scope>
    <source>
        <strain evidence="2 3">NBRC 111368</strain>
    </source>
</reference>
<dbReference type="Gene3D" id="2.40.50.230">
    <property type="entry name" value="Gp5 N-terminal domain"/>
    <property type="match status" value="1"/>
</dbReference>
<comment type="caution">
    <text evidence="2">The sequence shown here is derived from an EMBL/GenBank/DDBJ whole genome shotgun (WGS) entry which is preliminary data.</text>
</comment>
<dbReference type="EMBL" id="JBHSWU010000119">
    <property type="protein sequence ID" value="MFC6724193.1"/>
    <property type="molecule type" value="Genomic_DNA"/>
</dbReference>
<dbReference type="InterPro" id="IPR037026">
    <property type="entry name" value="Vgr_OB-fold_dom_sf"/>
</dbReference>
<dbReference type="SUPFAM" id="SSF69349">
    <property type="entry name" value="Phage fibre proteins"/>
    <property type="match status" value="1"/>
</dbReference>
<dbReference type="Proteomes" id="UP001596328">
    <property type="component" value="Unassembled WGS sequence"/>
</dbReference>
<dbReference type="AlphaFoldDB" id="A0ABD5RXS9"/>
<organism evidence="2 3">
    <name type="scientific">Halobium palmae</name>
    <dbReference type="NCBI Taxonomy" id="1776492"/>
    <lineage>
        <taxon>Archaea</taxon>
        <taxon>Methanobacteriati</taxon>
        <taxon>Methanobacteriota</taxon>
        <taxon>Stenosarchaea group</taxon>
        <taxon>Halobacteria</taxon>
        <taxon>Halobacteriales</taxon>
        <taxon>Haloferacaceae</taxon>
        <taxon>Halobium</taxon>
    </lineage>
</organism>
<name>A0ABD5RXS9_9EURY</name>
<gene>
    <name evidence="2" type="ORF">ACFQE1_07350</name>
</gene>
<sequence>MSFPEFVGGGSTDGIPGVAVGIVSDNKDPEGKGRVKVTFPWREKRDESHWARIAVPMAGPAVGTYFLPEVDDEVLVAFENGDIHYPYVVGALWNGQDPPPTNNESGTNDVRMIRTRSGHEVVLDDTKNAGAVEIRTGAGHSVRLDDAAGSEQITITDKSEQNSISFDPNAGSIELRGGTTVSVSAPTVELAGDGNVSVEAGGVLTLKGAMVKIN</sequence>
<dbReference type="InterPro" id="IPR006531">
    <property type="entry name" value="Gp5/Vgr_OB"/>
</dbReference>